<feature type="transmembrane region" description="Helical" evidence="1">
    <location>
        <begin position="6"/>
        <end position="29"/>
    </location>
</feature>
<evidence type="ECO:0000313" key="3">
    <source>
        <dbReference type="Proteomes" id="UP001262410"/>
    </source>
</evidence>
<accession>A0ABU1JIL5</accession>
<protein>
    <submittedName>
        <fullName evidence="2">Uncharacterized membrane protein YsdA (DUF1294 family)</fullName>
    </submittedName>
</protein>
<dbReference type="InterPro" id="IPR010718">
    <property type="entry name" value="DUF1294"/>
</dbReference>
<keyword evidence="1" id="KW-0812">Transmembrane</keyword>
<dbReference type="RefSeq" id="WP_309792452.1">
    <property type="nucleotide sequence ID" value="NZ_JAVDPW010000002.1"/>
</dbReference>
<keyword evidence="1" id="KW-0472">Membrane</keyword>
<organism evidence="2 3">
    <name type="scientific">Inquilinus ginsengisoli</name>
    <dbReference type="NCBI Taxonomy" id="363840"/>
    <lineage>
        <taxon>Bacteria</taxon>
        <taxon>Pseudomonadati</taxon>
        <taxon>Pseudomonadota</taxon>
        <taxon>Alphaproteobacteria</taxon>
        <taxon>Rhodospirillales</taxon>
        <taxon>Rhodospirillaceae</taxon>
        <taxon>Inquilinus</taxon>
    </lineage>
</organism>
<dbReference type="Proteomes" id="UP001262410">
    <property type="component" value="Unassembled WGS sequence"/>
</dbReference>
<comment type="caution">
    <text evidence="2">The sequence shown here is derived from an EMBL/GenBank/DDBJ whole genome shotgun (WGS) entry which is preliminary data.</text>
</comment>
<keyword evidence="1" id="KW-1133">Transmembrane helix</keyword>
<sequence>MPSVWPSVWAILALYLLAISVVAFAAFAWDKSCARAGRRRIPERTLLTLALAGGTPGAVAGQRLLRHKTQKQPFRSRLRWIAIAQALLVVALCALAIL</sequence>
<keyword evidence="3" id="KW-1185">Reference proteome</keyword>
<dbReference type="Pfam" id="PF06961">
    <property type="entry name" value="DUF1294"/>
    <property type="match status" value="1"/>
</dbReference>
<reference evidence="2 3" key="1">
    <citation type="submission" date="2023-07" db="EMBL/GenBank/DDBJ databases">
        <title>Sorghum-associated microbial communities from plants grown in Nebraska, USA.</title>
        <authorList>
            <person name="Schachtman D."/>
        </authorList>
    </citation>
    <scope>NUCLEOTIDE SEQUENCE [LARGE SCALE GENOMIC DNA]</scope>
    <source>
        <strain evidence="2 3">584</strain>
    </source>
</reference>
<proteinExistence type="predicted"/>
<evidence type="ECO:0000313" key="2">
    <source>
        <dbReference type="EMBL" id="MDR6288453.1"/>
    </source>
</evidence>
<feature type="transmembrane region" description="Helical" evidence="1">
    <location>
        <begin position="78"/>
        <end position="97"/>
    </location>
</feature>
<gene>
    <name evidence="2" type="ORF">E9232_000960</name>
</gene>
<dbReference type="EMBL" id="JAVDPW010000002">
    <property type="protein sequence ID" value="MDR6288453.1"/>
    <property type="molecule type" value="Genomic_DNA"/>
</dbReference>
<evidence type="ECO:0000256" key="1">
    <source>
        <dbReference type="SAM" id="Phobius"/>
    </source>
</evidence>
<name>A0ABU1JIL5_9PROT</name>